<dbReference type="CDD" id="cd03112">
    <property type="entry name" value="CobW-like"/>
    <property type="match status" value="1"/>
</dbReference>
<gene>
    <name evidence="15" type="ORF">ACHAWU_000758</name>
</gene>
<evidence type="ECO:0000259" key="14">
    <source>
        <dbReference type="SMART" id="SM00833"/>
    </source>
</evidence>
<dbReference type="InterPro" id="IPR019012">
    <property type="entry name" value="RNA_cap_Gua-N2-MeTrfase"/>
</dbReference>
<feature type="compositionally biased region" description="Polar residues" evidence="13">
    <location>
        <begin position="345"/>
        <end position="354"/>
    </location>
</feature>
<comment type="caution">
    <text evidence="15">The sequence shown here is derived from an EMBL/GenBank/DDBJ whole genome shotgun (WGS) entry which is preliminary data.</text>
</comment>
<feature type="region of interest" description="Disordered" evidence="13">
    <location>
        <begin position="576"/>
        <end position="595"/>
    </location>
</feature>
<dbReference type="Gene3D" id="3.40.50.300">
    <property type="entry name" value="P-loop containing nucleotide triphosphate hydrolases"/>
    <property type="match status" value="1"/>
</dbReference>
<evidence type="ECO:0000256" key="11">
    <source>
        <dbReference type="ARBA" id="ARBA00049117"/>
    </source>
</evidence>
<dbReference type="Gene3D" id="3.30.1220.10">
    <property type="entry name" value="CobW-like, C-terminal domain"/>
    <property type="match status" value="1"/>
</dbReference>
<dbReference type="PANTHER" id="PTHR13748">
    <property type="entry name" value="COBW-RELATED"/>
    <property type="match status" value="1"/>
</dbReference>
<sequence>MATEDNADLTPITVITGFLGAGKTTLVNYILKEQNEWKICVLENEFGEVAIDDGLVAEALDAPEDIITMDNGCVCCSVRGDLVRTLGQLASRRKDFDAILLETTGLADPAPIVYTIQTNPKISDNFRIDSIVALADCKHLGAHLDEKKPDNSVNEAQQQVAFADKILLNKIDLVSVEEKKALEERLRGINKFATIIETERSRAPLDKILGLNSFNMESILSYDPGFFDEDEEKKIHNLDLVQSVGIKFEGDLHAQYFNMFMMDLLRERAADLYRTKGLLSFHGQGDTKFVFQGVHEQINFGPAKKPWAEGEKRENKFVFIGKNLNRKELTEGLMECLAYSNGTASSGYGSEGRTSNSNSSSAHNTPRRKQHQQNHRHNDHHHVGGEHNHYHEMTLICHRVDLFDDFVPGGGSASGGDLTMGLAALGGSQTRCLGVHKGCACHTPCTFCHTVIIEHSNDTSKIGAPTSSAGGDDEAPPAEIHPNLAFLFAGKVAPVETKSPLAIPESVATKEDPIATTVTRSLELEPIFAQNHGLLCDNGHGGVRVKRYHHPPVGKYKFTPPLMELSKFFDTTSDFKQNNGHANSNDSGHSASAGENGSGLDSFFDDFSIVDKPNSQQQSKHMQNNDNDDRILVFRAPLKTVVKKIAASDIPEKCLCELRYENQVHWSMQPNPHDPSVVHDKYWAQRRRLFKRFDEGIQLDAEGWYSVTPEVVADHVAWRFAEAYDQLMSCPDGNARAVGSPGTNRRRGGRKQKPKKPMVILDAFCGCGGNAIAFGKLPSTVVSLIVCIDVDRAKLRMAAHNASVYCIPPNRIIFVEANSVAVLERCYRDGNLIMDPPPRTSEALSAYPPREIYDGFTIGGIDLLADCASHIDAVFMDPPWGGIDYGAMGKDGYDLARDMKIRGCERGCVGFPPTPEVDGVRLLKIAAAATSTRFVAYDLPRNANKRSLALAALEAGYEGNSKLEEHYINGRLKTVTGYFGQDFRHILDLNKYCESTS</sequence>
<feature type="region of interest" description="Disordered" evidence="13">
    <location>
        <begin position="735"/>
        <end position="754"/>
    </location>
</feature>
<dbReference type="InterPro" id="IPR011629">
    <property type="entry name" value="CobW-like_C"/>
</dbReference>
<evidence type="ECO:0000256" key="10">
    <source>
        <dbReference type="ARBA" id="ARBA00049075"/>
    </source>
</evidence>
<dbReference type="Pfam" id="PF02492">
    <property type="entry name" value="cobW"/>
    <property type="match status" value="1"/>
</dbReference>
<dbReference type="EMBL" id="JALLBG020000200">
    <property type="protein sequence ID" value="KAL3759459.1"/>
    <property type="molecule type" value="Genomic_DNA"/>
</dbReference>
<keyword evidence="3" id="KW-0378">Hydrolase</keyword>
<dbReference type="AlphaFoldDB" id="A0ABD3M5X7"/>
<evidence type="ECO:0000256" key="7">
    <source>
        <dbReference type="ARBA" id="ARBA00047418"/>
    </source>
</evidence>
<feature type="compositionally biased region" description="Basic residues" evidence="13">
    <location>
        <begin position="744"/>
        <end position="754"/>
    </location>
</feature>
<dbReference type="SMART" id="SM00833">
    <property type="entry name" value="CobW_C"/>
    <property type="match status" value="1"/>
</dbReference>
<comment type="similarity">
    <text evidence="5">Belongs to the methyltransferase superfamily. Trimethylguanosine synthase family.</text>
</comment>
<evidence type="ECO:0000313" key="16">
    <source>
        <dbReference type="Proteomes" id="UP001530293"/>
    </source>
</evidence>
<dbReference type="GO" id="GO:0000166">
    <property type="term" value="F:nucleotide binding"/>
    <property type="evidence" value="ECO:0007669"/>
    <property type="project" value="UniProtKB-KW"/>
</dbReference>
<dbReference type="SUPFAM" id="SSF52540">
    <property type="entry name" value="P-loop containing nucleoside triphosphate hydrolases"/>
    <property type="match status" value="1"/>
</dbReference>
<keyword evidence="2" id="KW-0547">Nucleotide-binding</keyword>
<dbReference type="InterPro" id="IPR036627">
    <property type="entry name" value="CobW-likC_sf"/>
</dbReference>
<comment type="catalytic activity">
    <reaction evidence="9">
        <text>a 5'-end (N(2),N(7)-dimethyl 5'-triphosphoguanosine)-ribonucleoside in snRNA + S-adenosyl-L-methionine = a 5'-end (N(2),N(2),N(7)-trimethyl 5'-triphosphoguanosine)-ribonucleoside in snRNA + S-adenosyl-L-homocysteine + H(+)</text>
        <dbReference type="Rhea" id="RHEA:78479"/>
        <dbReference type="Rhea" id="RHEA-COMP:19087"/>
        <dbReference type="Rhea" id="RHEA-COMP:19089"/>
        <dbReference type="ChEBI" id="CHEBI:15378"/>
        <dbReference type="ChEBI" id="CHEBI:57856"/>
        <dbReference type="ChEBI" id="CHEBI:59789"/>
        <dbReference type="ChEBI" id="CHEBI:167623"/>
        <dbReference type="ChEBI" id="CHEBI:172880"/>
    </reaction>
    <physiologicalReaction direction="left-to-right" evidence="9">
        <dbReference type="Rhea" id="RHEA:78480"/>
    </physiologicalReaction>
</comment>
<dbReference type="GO" id="GO:0016787">
    <property type="term" value="F:hydrolase activity"/>
    <property type="evidence" value="ECO:0007669"/>
    <property type="project" value="UniProtKB-KW"/>
</dbReference>
<proteinExistence type="inferred from homology"/>
<dbReference type="Proteomes" id="UP001530293">
    <property type="component" value="Unassembled WGS sequence"/>
</dbReference>
<evidence type="ECO:0000256" key="5">
    <source>
        <dbReference type="ARBA" id="ARBA00025783"/>
    </source>
</evidence>
<evidence type="ECO:0000256" key="4">
    <source>
        <dbReference type="ARBA" id="ARBA00023186"/>
    </source>
</evidence>
<dbReference type="InterPro" id="IPR027417">
    <property type="entry name" value="P-loop_NTPase"/>
</dbReference>
<comment type="catalytic activity">
    <reaction evidence="7">
        <text>a 5'-end (N(2),N(7)-dimethyl 5'-triphosphoguanosine)-ribonucleoside in snoRNA + S-adenosyl-L-methionine = a 5'-end (N(2),N(2),N(7)-trimethyl 5'-triphosphoguanosine)-ribonucleoside in snoRNA + S-adenosyl-L-homocysteine + H(+)</text>
        <dbReference type="Rhea" id="RHEA:78507"/>
        <dbReference type="Rhea" id="RHEA-COMP:19088"/>
        <dbReference type="Rhea" id="RHEA-COMP:19090"/>
        <dbReference type="ChEBI" id="CHEBI:15378"/>
        <dbReference type="ChEBI" id="CHEBI:57856"/>
        <dbReference type="ChEBI" id="CHEBI:59789"/>
        <dbReference type="ChEBI" id="CHEBI:167623"/>
        <dbReference type="ChEBI" id="CHEBI:172880"/>
    </reaction>
    <physiologicalReaction direction="left-to-right" evidence="7">
        <dbReference type="Rhea" id="RHEA:78508"/>
    </physiologicalReaction>
</comment>
<protein>
    <recommendedName>
        <fullName evidence="1">Trimethylguanosine synthase</fullName>
    </recommendedName>
    <alternativeName>
        <fullName evidence="12">Cap-specific guanine-N(2) methyltransferase</fullName>
    </alternativeName>
</protein>
<dbReference type="Gene3D" id="3.40.50.150">
    <property type="entry name" value="Vaccinia Virus protein VP39"/>
    <property type="match status" value="1"/>
</dbReference>
<evidence type="ECO:0000256" key="2">
    <source>
        <dbReference type="ARBA" id="ARBA00022741"/>
    </source>
</evidence>
<evidence type="ECO:0000256" key="9">
    <source>
        <dbReference type="ARBA" id="ARBA00048763"/>
    </source>
</evidence>
<evidence type="ECO:0000256" key="8">
    <source>
        <dbReference type="ARBA" id="ARBA00048740"/>
    </source>
</evidence>
<dbReference type="SUPFAM" id="SSF90002">
    <property type="entry name" value="Hypothetical protein YjiA, C-terminal domain"/>
    <property type="match status" value="1"/>
</dbReference>
<reference evidence="15 16" key="1">
    <citation type="submission" date="2024-10" db="EMBL/GenBank/DDBJ databases">
        <title>Updated reference genomes for cyclostephanoid diatoms.</title>
        <authorList>
            <person name="Roberts W.R."/>
            <person name="Alverson A.J."/>
        </authorList>
    </citation>
    <scope>NUCLEOTIDE SEQUENCE [LARGE SCALE GENOMIC DNA]</scope>
    <source>
        <strain evidence="15 16">AJA232-27</strain>
    </source>
</reference>
<dbReference type="SUPFAM" id="SSF53335">
    <property type="entry name" value="S-adenosyl-L-methionine-dependent methyltransferases"/>
    <property type="match status" value="1"/>
</dbReference>
<evidence type="ECO:0000256" key="13">
    <source>
        <dbReference type="SAM" id="MobiDB-lite"/>
    </source>
</evidence>
<name>A0ABD3M5X7_9STRA</name>
<keyword evidence="16" id="KW-1185">Reference proteome</keyword>
<comment type="catalytic activity">
    <reaction evidence="8">
        <text>a 5'-end (N(7)-methyl 5'-triphosphoguanosine)-ribonucleoside in snoRNA + S-adenosyl-L-methionine = a 5'-end (N(2),N(7)-dimethyl 5'-triphosphoguanosine)-ribonucleoside in snoRNA + S-adenosyl-L-homocysteine + H(+)</text>
        <dbReference type="Rhea" id="RHEA:78475"/>
        <dbReference type="Rhea" id="RHEA-COMP:19086"/>
        <dbReference type="Rhea" id="RHEA-COMP:19088"/>
        <dbReference type="ChEBI" id="CHEBI:15378"/>
        <dbReference type="ChEBI" id="CHEBI:57856"/>
        <dbReference type="ChEBI" id="CHEBI:59789"/>
        <dbReference type="ChEBI" id="CHEBI:156461"/>
        <dbReference type="ChEBI" id="CHEBI:172880"/>
    </reaction>
    <physiologicalReaction direction="left-to-right" evidence="8">
        <dbReference type="Rhea" id="RHEA:78476"/>
    </physiologicalReaction>
</comment>
<evidence type="ECO:0000313" key="15">
    <source>
        <dbReference type="EMBL" id="KAL3759459.1"/>
    </source>
</evidence>
<comment type="catalytic activity">
    <reaction evidence="10">
        <text>a 5'-end (N(7)-methyl 5'-triphosphoguanosine)-ribonucleoside in snRNA + S-adenosyl-L-methionine = a 5'-end (N(2),N(7)-dimethyl 5'-triphosphoguanosine)-ribonucleoside in snRNA + S-adenosyl-L-homocysteine + H(+)</text>
        <dbReference type="Rhea" id="RHEA:78471"/>
        <dbReference type="Rhea" id="RHEA-COMP:19085"/>
        <dbReference type="Rhea" id="RHEA-COMP:19087"/>
        <dbReference type="ChEBI" id="CHEBI:15378"/>
        <dbReference type="ChEBI" id="CHEBI:57856"/>
        <dbReference type="ChEBI" id="CHEBI:59789"/>
        <dbReference type="ChEBI" id="CHEBI:156461"/>
        <dbReference type="ChEBI" id="CHEBI:172880"/>
    </reaction>
    <physiologicalReaction direction="left-to-right" evidence="10">
        <dbReference type="Rhea" id="RHEA:78472"/>
    </physiologicalReaction>
</comment>
<keyword evidence="4" id="KW-0143">Chaperone</keyword>
<evidence type="ECO:0000256" key="6">
    <source>
        <dbReference type="ARBA" id="ARBA00034320"/>
    </source>
</evidence>
<dbReference type="InterPro" id="IPR051316">
    <property type="entry name" value="Zinc-reg_GTPase_activator"/>
</dbReference>
<comment type="similarity">
    <text evidence="6">Belongs to the SIMIBI class G3E GTPase family. ZNG1 subfamily.</text>
</comment>
<accession>A0ABD3M5X7</accession>
<feature type="domain" description="CobW C-terminal" evidence="14">
    <location>
        <begin position="241"/>
        <end position="337"/>
    </location>
</feature>
<evidence type="ECO:0000256" key="1">
    <source>
        <dbReference type="ARBA" id="ARBA00018517"/>
    </source>
</evidence>
<dbReference type="Pfam" id="PF09445">
    <property type="entry name" value="Methyltransf_15"/>
    <property type="match status" value="1"/>
</dbReference>
<dbReference type="InterPro" id="IPR029063">
    <property type="entry name" value="SAM-dependent_MTases_sf"/>
</dbReference>
<organism evidence="15 16">
    <name type="scientific">Discostella pseudostelligera</name>
    <dbReference type="NCBI Taxonomy" id="259834"/>
    <lineage>
        <taxon>Eukaryota</taxon>
        <taxon>Sar</taxon>
        <taxon>Stramenopiles</taxon>
        <taxon>Ochrophyta</taxon>
        <taxon>Bacillariophyta</taxon>
        <taxon>Coscinodiscophyceae</taxon>
        <taxon>Thalassiosirophycidae</taxon>
        <taxon>Stephanodiscales</taxon>
        <taxon>Stephanodiscaceae</taxon>
        <taxon>Discostella</taxon>
    </lineage>
</organism>
<comment type="catalytic activity">
    <reaction evidence="11">
        <text>GTP + H2O = GDP + phosphate + H(+)</text>
        <dbReference type="Rhea" id="RHEA:19669"/>
        <dbReference type="ChEBI" id="CHEBI:15377"/>
        <dbReference type="ChEBI" id="CHEBI:15378"/>
        <dbReference type="ChEBI" id="CHEBI:37565"/>
        <dbReference type="ChEBI" id="CHEBI:43474"/>
        <dbReference type="ChEBI" id="CHEBI:58189"/>
    </reaction>
    <physiologicalReaction direction="left-to-right" evidence="11">
        <dbReference type="Rhea" id="RHEA:19670"/>
    </physiologicalReaction>
</comment>
<feature type="compositionally biased region" description="Basic residues" evidence="13">
    <location>
        <begin position="365"/>
        <end position="380"/>
    </location>
</feature>
<evidence type="ECO:0000256" key="3">
    <source>
        <dbReference type="ARBA" id="ARBA00022801"/>
    </source>
</evidence>
<dbReference type="Pfam" id="PF07683">
    <property type="entry name" value="CobW_C"/>
    <property type="match status" value="1"/>
</dbReference>
<feature type="region of interest" description="Disordered" evidence="13">
    <location>
        <begin position="345"/>
        <end position="386"/>
    </location>
</feature>
<dbReference type="InterPro" id="IPR003495">
    <property type="entry name" value="CobW/HypB/UreG_nucleotide-bd"/>
</dbReference>
<dbReference type="PANTHER" id="PTHR13748:SF62">
    <property type="entry name" value="COBW DOMAIN-CONTAINING PROTEIN"/>
    <property type="match status" value="1"/>
</dbReference>
<evidence type="ECO:0000256" key="12">
    <source>
        <dbReference type="ARBA" id="ARBA00049790"/>
    </source>
</evidence>